<proteinExistence type="inferred from homology"/>
<dbReference type="InterPro" id="IPR002559">
    <property type="entry name" value="Transposase_11"/>
</dbReference>
<comment type="similarity">
    <text evidence="2">Belongs to the transposase 11 family.</text>
</comment>
<dbReference type="AlphaFoldDB" id="A0A248LJR7"/>
<dbReference type="EMBL" id="CP022115">
    <property type="protein sequence ID" value="ASJ24785.1"/>
    <property type="molecule type" value="Genomic_DNA"/>
</dbReference>
<evidence type="ECO:0000256" key="4">
    <source>
        <dbReference type="ARBA" id="ARBA00023125"/>
    </source>
</evidence>
<evidence type="ECO:0000313" key="8">
    <source>
        <dbReference type="EMBL" id="ASJ24785.1"/>
    </source>
</evidence>
<dbReference type="GO" id="GO:0003677">
    <property type="term" value="F:DNA binding"/>
    <property type="evidence" value="ECO:0007669"/>
    <property type="project" value="UniProtKB-KW"/>
</dbReference>
<dbReference type="InterPro" id="IPR008490">
    <property type="entry name" value="Transposase_InsH_N"/>
</dbReference>
<organism evidence="8 9">
    <name type="scientific">Laribacter hongkongensis</name>
    <dbReference type="NCBI Taxonomy" id="168471"/>
    <lineage>
        <taxon>Bacteria</taxon>
        <taxon>Pseudomonadati</taxon>
        <taxon>Pseudomonadota</taxon>
        <taxon>Betaproteobacteria</taxon>
        <taxon>Neisseriales</taxon>
        <taxon>Aquaspirillaceae</taxon>
        <taxon>Laribacter</taxon>
    </lineage>
</organism>
<comment type="function">
    <text evidence="1">Involved in the transposition of the insertion sequence IS5.</text>
</comment>
<dbReference type="NCBIfam" id="NF033581">
    <property type="entry name" value="transpos_IS5_4"/>
    <property type="match status" value="1"/>
</dbReference>
<evidence type="ECO:0000259" key="7">
    <source>
        <dbReference type="Pfam" id="PF05598"/>
    </source>
</evidence>
<evidence type="ECO:0000313" key="9">
    <source>
        <dbReference type="Proteomes" id="UP000197424"/>
    </source>
</evidence>
<dbReference type="RefSeq" id="WP_088860934.1">
    <property type="nucleotide sequence ID" value="NZ_CP022115.1"/>
</dbReference>
<feature type="domain" description="Transposase IS4-like" evidence="6">
    <location>
        <begin position="137"/>
        <end position="322"/>
    </location>
</feature>
<dbReference type="GO" id="GO:0006313">
    <property type="term" value="P:DNA transposition"/>
    <property type="evidence" value="ECO:0007669"/>
    <property type="project" value="InterPro"/>
</dbReference>
<dbReference type="GO" id="GO:0004803">
    <property type="term" value="F:transposase activity"/>
    <property type="evidence" value="ECO:0007669"/>
    <property type="project" value="InterPro"/>
</dbReference>
<keyword evidence="3" id="KW-0815">Transposition</keyword>
<evidence type="ECO:0000256" key="2">
    <source>
        <dbReference type="ARBA" id="ARBA00010075"/>
    </source>
</evidence>
<keyword evidence="4" id="KW-0238">DNA-binding</keyword>
<dbReference type="OrthoDB" id="8617629at2"/>
<dbReference type="Pfam" id="PF05598">
    <property type="entry name" value="DUF772"/>
    <property type="match status" value="1"/>
</dbReference>
<dbReference type="InterPro" id="IPR047959">
    <property type="entry name" value="Transpos_IS5"/>
</dbReference>
<accession>A0A248LJR7</accession>
<evidence type="ECO:0000256" key="3">
    <source>
        <dbReference type="ARBA" id="ARBA00022578"/>
    </source>
</evidence>
<gene>
    <name evidence="8" type="ORF">LHGZ1_1954</name>
</gene>
<keyword evidence="5" id="KW-0233">DNA recombination</keyword>
<protein>
    <submittedName>
        <fullName evidence="8">Transposase</fullName>
    </submittedName>
</protein>
<feature type="domain" description="Transposase InsH N-terminal" evidence="7">
    <location>
        <begin position="10"/>
        <end position="110"/>
    </location>
</feature>
<name>A0A248LJR7_9NEIS</name>
<dbReference type="Pfam" id="PF01609">
    <property type="entry name" value="DDE_Tnp_1"/>
    <property type="match status" value="1"/>
</dbReference>
<dbReference type="PANTHER" id="PTHR35604:SF2">
    <property type="entry name" value="TRANSPOSASE INSH FOR INSERTION SEQUENCE ELEMENT IS5A-RELATED"/>
    <property type="match status" value="1"/>
</dbReference>
<dbReference type="PANTHER" id="PTHR35604">
    <property type="entry name" value="TRANSPOSASE INSH FOR INSERTION SEQUENCE ELEMENT IS5A-RELATED"/>
    <property type="match status" value="1"/>
</dbReference>
<dbReference type="Proteomes" id="UP000197424">
    <property type="component" value="Chromosome"/>
</dbReference>
<evidence type="ECO:0000256" key="1">
    <source>
        <dbReference type="ARBA" id="ARBA00003544"/>
    </source>
</evidence>
<sequence>MKSLFAAEERENKLSRLGDPLESLGRHVDFAALAASVDRALPRPHRYFGGRPPYPTELMIRLLVIQQLFSLSDAQLEFQVLDRTSFQRFLGIRDSGKVPDRNTVWAFRERLVQAGLGASVFDEVNRQLQAEGYLARYGQIIDATLVPVPTQRNGRTENAQIKQGETPEDWSAKRLAHKDVDARWTEKHGKQTFGYKLSVSTDCRYKLIRTVHVSPANEGDQTHLLKVLDWNNTSRDLYADRGYTTLEVLKADGWRQHIQRRTRPKQALSKTQTGRNRRISRIRARGEHPFAGLRALGGKFLRCVSLLRANLQLHLKVLTYNLKRLCWLKTNGVVVF</sequence>
<evidence type="ECO:0000256" key="5">
    <source>
        <dbReference type="ARBA" id="ARBA00023172"/>
    </source>
</evidence>
<evidence type="ECO:0000259" key="6">
    <source>
        <dbReference type="Pfam" id="PF01609"/>
    </source>
</evidence>
<reference evidence="9" key="1">
    <citation type="submission" date="2017-06" db="EMBL/GenBank/DDBJ databases">
        <title>Whole genome sequence of Laribacter hongkongensis LHGZ1.</title>
        <authorList>
            <person name="Chen D."/>
            <person name="Wu H."/>
            <person name="Chen J."/>
        </authorList>
    </citation>
    <scope>NUCLEOTIDE SEQUENCE [LARGE SCALE GENOMIC DNA]</scope>
    <source>
        <strain evidence="9">LHGZ1</strain>
    </source>
</reference>